<reference evidence="8 9" key="1">
    <citation type="submission" date="2017-02" db="EMBL/GenBank/DDBJ databases">
        <title>Genomic diversity within the haloalkaliphilic genus Thioalkalivibrio.</title>
        <authorList>
            <person name="Ahn A.-C."/>
            <person name="Meier-Kolthoff J."/>
            <person name="Overmars L."/>
            <person name="Richter M."/>
            <person name="Woyke T."/>
            <person name="Sorokin D.Y."/>
            <person name="Muyzer G."/>
        </authorList>
    </citation>
    <scope>NUCLEOTIDE SEQUENCE [LARGE SCALE GENOMIC DNA]</scope>
    <source>
        <strain evidence="8 9">ALJD</strain>
    </source>
</reference>
<evidence type="ECO:0000256" key="4">
    <source>
        <dbReference type="ARBA" id="ARBA00022982"/>
    </source>
</evidence>
<dbReference type="STRING" id="108003.B1C78_14320"/>
<dbReference type="OrthoDB" id="5337932at2"/>
<keyword evidence="5" id="KW-0408">Iron</keyword>
<evidence type="ECO:0000259" key="7">
    <source>
        <dbReference type="Pfam" id="PF09459"/>
    </source>
</evidence>
<sequence>MMPRTLSKLLITALFAAGLLLSLMTHGTGVITHDPERNIWIPDELTMPLRLQVAYNDEDILFRYRWPQDEPHLYLDVLRYSDGQWVRYGTSPVGPDPHGIYEDRVTMLVDDGSVPEFSRYGGYLTVGDGMRFFTNAATREEIAAHPVLGPERRSDIRKHLPATRSDPGDWRTLVDEDTLAAQRRAGYFLDLWHWRAHRSNPIDVSDDQFVAQYRFGDSGRGPYFTNWDGETRQPRLMFDPDAVGKHALRWEDVSHNIADFDGIYYLAEDFAVPFDPDHAWQEGDVIPRRVLREPAGSRGDIRVDGKGRFADGQWDVTLRRALDTGNPQEDKIMHDGGVYDVGIAVHRHGTGSRWHYVSMPYQVGLGRKAEIQATRFEGDSPDWDQIATYDITLFYPGQVNWPRLNSEIHAGAEYIRQGVPVKFRHNEAQLAQYGVEIEFEQEIRRQWFLTLLLGVALIISFVMSASLLLGRKEED</sequence>
<dbReference type="InterPro" id="IPR019020">
    <property type="entry name" value="Cyt-c552/DMSO_Rdtase_haem-bd"/>
</dbReference>
<keyword evidence="6" id="KW-1133">Transmembrane helix</keyword>
<evidence type="ECO:0000256" key="2">
    <source>
        <dbReference type="ARBA" id="ARBA00022617"/>
    </source>
</evidence>
<evidence type="ECO:0000256" key="3">
    <source>
        <dbReference type="ARBA" id="ARBA00022723"/>
    </source>
</evidence>
<evidence type="ECO:0000256" key="1">
    <source>
        <dbReference type="ARBA" id="ARBA00022448"/>
    </source>
</evidence>
<dbReference type="Gene3D" id="2.60.40.1190">
    <property type="match status" value="1"/>
</dbReference>
<keyword evidence="9" id="KW-1185">Reference proteome</keyword>
<protein>
    <recommendedName>
        <fullName evidence="7">Cytochrome c-552/DMSO reductase-like haem-binding domain-containing protein</fullName>
    </recommendedName>
</protein>
<proteinExistence type="predicted"/>
<evidence type="ECO:0000256" key="5">
    <source>
        <dbReference type="ARBA" id="ARBA00023004"/>
    </source>
</evidence>
<keyword evidence="6" id="KW-0812">Transmembrane</keyword>
<organism evidence="8 9">
    <name type="scientific">Thioalkalivibrio denitrificans</name>
    <dbReference type="NCBI Taxonomy" id="108003"/>
    <lineage>
        <taxon>Bacteria</taxon>
        <taxon>Pseudomonadati</taxon>
        <taxon>Pseudomonadota</taxon>
        <taxon>Gammaproteobacteria</taxon>
        <taxon>Chromatiales</taxon>
        <taxon>Ectothiorhodospiraceae</taxon>
        <taxon>Thioalkalivibrio</taxon>
    </lineage>
</organism>
<comment type="caution">
    <text evidence="8">The sequence shown here is derived from an EMBL/GenBank/DDBJ whole genome shotgun (WGS) entry which is preliminary data.</text>
</comment>
<keyword evidence="4" id="KW-0249">Electron transport</keyword>
<dbReference type="GO" id="GO:0046872">
    <property type="term" value="F:metal ion binding"/>
    <property type="evidence" value="ECO:0007669"/>
    <property type="project" value="UniProtKB-KW"/>
</dbReference>
<evidence type="ECO:0000313" key="8">
    <source>
        <dbReference type="EMBL" id="OOG22704.1"/>
    </source>
</evidence>
<dbReference type="GO" id="GO:0020037">
    <property type="term" value="F:heme binding"/>
    <property type="evidence" value="ECO:0007669"/>
    <property type="project" value="InterPro"/>
</dbReference>
<keyword evidence="2" id="KW-0349">Heme</keyword>
<dbReference type="Proteomes" id="UP000189462">
    <property type="component" value="Unassembled WGS sequence"/>
</dbReference>
<evidence type="ECO:0000313" key="9">
    <source>
        <dbReference type="Proteomes" id="UP000189462"/>
    </source>
</evidence>
<name>A0A1V3NCF4_9GAMM</name>
<keyword evidence="1" id="KW-0813">Transport</keyword>
<dbReference type="CDD" id="cd09625">
    <property type="entry name" value="DOMON_like_cytochrome"/>
    <property type="match status" value="1"/>
</dbReference>
<gene>
    <name evidence="8" type="ORF">B1C78_14320</name>
</gene>
<evidence type="ECO:0000256" key="6">
    <source>
        <dbReference type="SAM" id="Phobius"/>
    </source>
</evidence>
<feature type="domain" description="Cytochrome c-552/DMSO reductase-like haem-binding" evidence="7">
    <location>
        <begin position="34"/>
        <end position="358"/>
    </location>
</feature>
<accession>A0A1V3NCF4</accession>
<keyword evidence="6" id="KW-0472">Membrane</keyword>
<dbReference type="AlphaFoldDB" id="A0A1V3NCF4"/>
<keyword evidence="3" id="KW-0479">Metal-binding</keyword>
<feature type="transmembrane region" description="Helical" evidence="6">
    <location>
        <begin position="447"/>
        <end position="469"/>
    </location>
</feature>
<dbReference type="EMBL" id="MVBK01000098">
    <property type="protein sequence ID" value="OOG22704.1"/>
    <property type="molecule type" value="Genomic_DNA"/>
</dbReference>
<dbReference type="Pfam" id="PF09459">
    <property type="entry name" value="EB_dh"/>
    <property type="match status" value="1"/>
</dbReference>